<dbReference type="GeneID" id="94846836"/>
<protein>
    <submittedName>
        <fullName evidence="2">Uncharacterized protein</fullName>
    </submittedName>
</protein>
<feature type="transmembrane region" description="Helical" evidence="1">
    <location>
        <begin position="33"/>
        <end position="51"/>
    </location>
</feature>
<accession>A0A1J4J9H6</accession>
<dbReference type="VEuPathDB" id="TrichDB:TRFO_38581"/>
<keyword evidence="3" id="KW-1185">Reference proteome</keyword>
<proteinExistence type="predicted"/>
<dbReference type="Proteomes" id="UP000179807">
    <property type="component" value="Unassembled WGS sequence"/>
</dbReference>
<evidence type="ECO:0000256" key="1">
    <source>
        <dbReference type="SAM" id="Phobius"/>
    </source>
</evidence>
<keyword evidence="1" id="KW-1133">Transmembrane helix</keyword>
<feature type="transmembrane region" description="Helical" evidence="1">
    <location>
        <begin position="376"/>
        <end position="402"/>
    </location>
</feature>
<dbReference type="RefSeq" id="XP_068348450.1">
    <property type="nucleotide sequence ID" value="XM_068512132.1"/>
</dbReference>
<evidence type="ECO:0000313" key="2">
    <source>
        <dbReference type="EMBL" id="OHS95313.1"/>
    </source>
</evidence>
<sequence length="859" mass="101208">MKRRKISNRDLSTASTDNRSFAIYERRKTTANIVYQTTTLIILFAAGISIYEEIRAASLSSVYSMNKEHITAHSISYAYTIDENLLRYEISSQLMASLSDETPYLVHCDRDHIFYYIAFTNNVNRFSNPMPYRYYITHDGVGGCQIEYNMNNLSQFDLYYMFPYNSTHDQVRKFNESINYLDWDPNTEGIFINYITINESNFRFKEGDYQKTLFWTSGIARFGGQTDPRVFTNFKPVWRNDIQATTAAGSSIYLVDLYNMIKKRTQASHSRYIMTDSDYNVLIDDRNGALMPLDIVNYQPIFPKIYQLEDEVWRNVSMAFDIPNLPIDIPEIVNVSNDESGVVSQYVIMKRVMHTRSLTAFYLIMVFELDQIIENIYFKITVIFICCFIAVILSIGMIKVLMYRNTTKRDNKLFCELNNGNQTNNLPQNQTKPEFEKNDENDMTNKRQLTLISSNVNNLTNNNSFYFHNRREFGGTKKKKDNFYFGNISKAISRLRNVELNYPEDSMLNRAFDRAVNELARIRSEIFNVEYKKIESNQKSTKNVNLTQNSNQNQNNCEFCSFLNHDFLIVQEFEDTKKNNSKNKKTSKTPFSIWQMLNHKFEYRANSFIKDNLLKNDPEKYIIIMFLKLIQKEKLFFPGFDPDLLIIFLLSFLTRKVTAPYTKIESFKFAKKLILDQFKEWIPLKFDVFILFFVKIVSDFKMKRANEVLKKFHEIIHTKNDYFDFVVTKLIEETSNHNKMNVYGEFCNRIQSSDFSISNNLKDKFLFLKVICIFSDFAPYFLDCEENACYNEINNHIFTTEERNDINFVKMFHAEMATNVVKPWLMLISKISNLALYEDNLNSTIDYWKGEVEESYNNG</sequence>
<dbReference type="EMBL" id="MLAK01001255">
    <property type="protein sequence ID" value="OHS95313.1"/>
    <property type="molecule type" value="Genomic_DNA"/>
</dbReference>
<keyword evidence="1" id="KW-0472">Membrane</keyword>
<dbReference type="AlphaFoldDB" id="A0A1J4J9H6"/>
<comment type="caution">
    <text evidence="2">The sequence shown here is derived from an EMBL/GenBank/DDBJ whole genome shotgun (WGS) entry which is preliminary data.</text>
</comment>
<evidence type="ECO:0000313" key="3">
    <source>
        <dbReference type="Proteomes" id="UP000179807"/>
    </source>
</evidence>
<keyword evidence="1" id="KW-0812">Transmembrane</keyword>
<name>A0A1J4J9H6_9EUKA</name>
<reference evidence="2" key="1">
    <citation type="submission" date="2016-10" db="EMBL/GenBank/DDBJ databases">
        <authorList>
            <person name="Benchimol M."/>
            <person name="Almeida L.G."/>
            <person name="Vasconcelos A.T."/>
            <person name="Perreira-Neves A."/>
            <person name="Rosa I.A."/>
            <person name="Tasca T."/>
            <person name="Bogo M.R."/>
            <person name="de Souza W."/>
        </authorList>
    </citation>
    <scope>NUCLEOTIDE SEQUENCE [LARGE SCALE GENOMIC DNA]</scope>
    <source>
        <strain evidence="2">K</strain>
    </source>
</reference>
<dbReference type="OrthoDB" id="10687137at2759"/>
<gene>
    <name evidence="2" type="ORF">TRFO_38581</name>
</gene>
<organism evidence="2 3">
    <name type="scientific">Tritrichomonas foetus</name>
    <dbReference type="NCBI Taxonomy" id="1144522"/>
    <lineage>
        <taxon>Eukaryota</taxon>
        <taxon>Metamonada</taxon>
        <taxon>Parabasalia</taxon>
        <taxon>Tritrichomonadida</taxon>
        <taxon>Tritrichomonadidae</taxon>
        <taxon>Tritrichomonas</taxon>
    </lineage>
</organism>